<evidence type="ECO:0000313" key="2">
    <source>
        <dbReference type="Proteomes" id="UP000632849"/>
    </source>
</evidence>
<reference evidence="1" key="1">
    <citation type="journal article" date="2014" name="Int. J. Syst. Evol. Microbiol.">
        <title>Complete genome sequence of Corynebacterium casei LMG S-19264T (=DSM 44701T), isolated from a smear-ripened cheese.</title>
        <authorList>
            <consortium name="US DOE Joint Genome Institute (JGI-PGF)"/>
            <person name="Walter F."/>
            <person name="Albersmeier A."/>
            <person name="Kalinowski J."/>
            <person name="Ruckert C."/>
        </authorList>
    </citation>
    <scope>NUCLEOTIDE SEQUENCE</scope>
    <source>
        <strain evidence="1">JCM 4122</strain>
    </source>
</reference>
<sequence>MSGLACRLWGTFGRMSLRSVDLRKEPMEAVLDKMLWDPEPAGLLGGALARMYGRPGF</sequence>
<organism evidence="1 2">
    <name type="scientific">Streptomyces filamentosus</name>
    <name type="common">Streptomyces roseosporus</name>
    <dbReference type="NCBI Taxonomy" id="67294"/>
    <lineage>
        <taxon>Bacteria</taxon>
        <taxon>Bacillati</taxon>
        <taxon>Actinomycetota</taxon>
        <taxon>Actinomycetes</taxon>
        <taxon>Kitasatosporales</taxon>
        <taxon>Streptomycetaceae</taxon>
        <taxon>Streptomyces</taxon>
    </lineage>
</organism>
<dbReference type="Proteomes" id="UP000632849">
    <property type="component" value="Unassembled WGS sequence"/>
</dbReference>
<comment type="caution">
    <text evidence="1">The sequence shown here is derived from an EMBL/GenBank/DDBJ whole genome shotgun (WGS) entry which is preliminary data.</text>
</comment>
<keyword evidence="2" id="KW-1185">Reference proteome</keyword>
<name>A0A919ESX5_STRFL</name>
<dbReference type="AlphaFoldDB" id="A0A919ESX5"/>
<accession>A0A919ESX5</accession>
<dbReference type="EMBL" id="BNBE01000003">
    <property type="protein sequence ID" value="GHG21896.1"/>
    <property type="molecule type" value="Genomic_DNA"/>
</dbReference>
<proteinExistence type="predicted"/>
<reference evidence="1" key="2">
    <citation type="submission" date="2020-09" db="EMBL/GenBank/DDBJ databases">
        <authorList>
            <person name="Sun Q."/>
            <person name="Ohkuma M."/>
        </authorList>
    </citation>
    <scope>NUCLEOTIDE SEQUENCE</scope>
    <source>
        <strain evidence="1">JCM 4122</strain>
    </source>
</reference>
<evidence type="ECO:0000313" key="1">
    <source>
        <dbReference type="EMBL" id="GHG21896.1"/>
    </source>
</evidence>
<gene>
    <name evidence="1" type="ORF">GCM10017667_66890</name>
</gene>
<protein>
    <submittedName>
        <fullName evidence="1">Uncharacterized protein</fullName>
    </submittedName>
</protein>